<protein>
    <submittedName>
        <fullName evidence="2">Uncharacterized protein</fullName>
    </submittedName>
</protein>
<proteinExistence type="predicted"/>
<dbReference type="AlphaFoldDB" id="A0A5C6G0K4"/>
<reference evidence="3" key="1">
    <citation type="submission" date="2018-12" db="EMBL/GenBank/DDBJ databases">
        <title>The complete genome of Metarhizium rileyi, a key fungal pathogen of Lepidoptera.</title>
        <authorList>
            <person name="Binneck E."/>
            <person name="Lastra C.C.L."/>
            <person name="Sosa-Gomez D.R."/>
        </authorList>
    </citation>
    <scope>NUCLEOTIDE SEQUENCE [LARGE SCALE GENOMIC DNA]</scope>
    <source>
        <strain evidence="3">Cep018-CH2</strain>
    </source>
</reference>
<evidence type="ECO:0000256" key="1">
    <source>
        <dbReference type="SAM" id="MobiDB-lite"/>
    </source>
</evidence>
<organism evidence="2 3">
    <name type="scientific">Metarhizium rileyi (strain RCEF 4871)</name>
    <name type="common">Nomuraea rileyi</name>
    <dbReference type="NCBI Taxonomy" id="1649241"/>
    <lineage>
        <taxon>Eukaryota</taxon>
        <taxon>Fungi</taxon>
        <taxon>Dikarya</taxon>
        <taxon>Ascomycota</taxon>
        <taxon>Pezizomycotina</taxon>
        <taxon>Sordariomycetes</taxon>
        <taxon>Hypocreomycetidae</taxon>
        <taxon>Hypocreales</taxon>
        <taxon>Clavicipitaceae</taxon>
        <taxon>Metarhizium</taxon>
    </lineage>
</organism>
<feature type="region of interest" description="Disordered" evidence="1">
    <location>
        <begin position="22"/>
        <end position="56"/>
    </location>
</feature>
<name>A0A5C6G0K4_METRR</name>
<evidence type="ECO:0000313" key="2">
    <source>
        <dbReference type="EMBL" id="TWU70727.1"/>
    </source>
</evidence>
<dbReference type="EMBL" id="SBHS01000064">
    <property type="protein sequence ID" value="TWU70727.1"/>
    <property type="molecule type" value="Genomic_DNA"/>
</dbReference>
<gene>
    <name evidence="2" type="ORF">ED733_001071</name>
</gene>
<sequence length="106" mass="11062">MSLLSDAADILRSAALLIADQEVPRGRKRSRSSSRTAGSKSLRPDESSTLRGRSGFTTSYDGLAGSTAHLALPPVATEASDGGQEVEAEALVKNTNLFVLLMSSLA</sequence>
<accession>A0A5C6G0K4</accession>
<evidence type="ECO:0000313" key="3">
    <source>
        <dbReference type="Proteomes" id="UP000317257"/>
    </source>
</evidence>
<dbReference type="Proteomes" id="UP000317257">
    <property type="component" value="Unassembled WGS sequence"/>
</dbReference>
<comment type="caution">
    <text evidence="2">The sequence shown here is derived from an EMBL/GenBank/DDBJ whole genome shotgun (WGS) entry which is preliminary data.</text>
</comment>